<comment type="caution">
    <text evidence="1">The sequence shown here is derived from an EMBL/GenBank/DDBJ whole genome shotgun (WGS) entry which is preliminary data.</text>
</comment>
<dbReference type="Proteomes" id="UP000240971">
    <property type="component" value="Unassembled WGS sequence"/>
</dbReference>
<dbReference type="AlphaFoldDB" id="A0A2P8HK11"/>
<evidence type="ECO:0000313" key="2">
    <source>
        <dbReference type="Proteomes" id="UP000240971"/>
    </source>
</evidence>
<proteinExistence type="predicted"/>
<gene>
    <name evidence="1" type="ORF">CLV51_103543</name>
</gene>
<reference evidence="1 2" key="1">
    <citation type="submission" date="2018-03" db="EMBL/GenBank/DDBJ databases">
        <title>Genomic Encyclopedia of Archaeal and Bacterial Type Strains, Phase II (KMG-II): from individual species to whole genera.</title>
        <authorList>
            <person name="Goeker M."/>
        </authorList>
    </citation>
    <scope>NUCLEOTIDE SEQUENCE [LARGE SCALE GENOMIC DNA]</scope>
    <source>
        <strain evidence="1 2">DSM 24859</strain>
    </source>
</reference>
<organism evidence="1 2">
    <name type="scientific">Chitinophaga niastensis</name>
    <dbReference type="NCBI Taxonomy" id="536980"/>
    <lineage>
        <taxon>Bacteria</taxon>
        <taxon>Pseudomonadati</taxon>
        <taxon>Bacteroidota</taxon>
        <taxon>Chitinophagia</taxon>
        <taxon>Chitinophagales</taxon>
        <taxon>Chitinophagaceae</taxon>
        <taxon>Chitinophaga</taxon>
    </lineage>
</organism>
<keyword evidence="2" id="KW-1185">Reference proteome</keyword>
<sequence>MIYNVEQTDKIITQTKNWIRELVVGCNFCPFAAREVKRDSIRYQVNSATTLSAAREALLQECIYLDQNPAVETTLLIFPDGFPRFTDYLDLVNAGEKLLRQKKYEGIYQLASFHPLYQFAGTALDDAANYTNRSLYPMLHLLREESIEQALAHYPHPEHIPDRNVNFAREKGIAYMKMLRDSCF</sequence>
<dbReference type="RefSeq" id="WP_106529626.1">
    <property type="nucleotide sequence ID" value="NZ_PYAW01000003.1"/>
</dbReference>
<evidence type="ECO:0008006" key="3">
    <source>
        <dbReference type="Google" id="ProtNLM"/>
    </source>
</evidence>
<dbReference type="Pfam" id="PF07209">
    <property type="entry name" value="DUF1415"/>
    <property type="match status" value="1"/>
</dbReference>
<name>A0A2P8HK11_CHINA</name>
<evidence type="ECO:0000313" key="1">
    <source>
        <dbReference type="EMBL" id="PSL46562.1"/>
    </source>
</evidence>
<accession>A0A2P8HK11</accession>
<dbReference type="InterPro" id="IPR009858">
    <property type="entry name" value="DUF1415"/>
</dbReference>
<dbReference type="OrthoDB" id="277390at2"/>
<protein>
    <recommendedName>
        <fullName evidence="3">DUF1415 domain-containing protein</fullName>
    </recommendedName>
</protein>
<dbReference type="EMBL" id="PYAW01000003">
    <property type="protein sequence ID" value="PSL46562.1"/>
    <property type="molecule type" value="Genomic_DNA"/>
</dbReference>